<sequence length="552" mass="60760">MHSRHDPNRGEKAIQSWSLPFGHRCRNWDMFSMTRMRVSNRRSARETSLNGVEEAWVETQNFVGHEAVSISSSLHCWIRKAAEQERAGTCISTTSQLEECTASQGCLLPSAMRVPKGCAATHGRKLEHLWLGPLQGGSLLQFSQKLRAQVSAPAVIGVILLEPGGHQRRGVPDLLCYFTIKLTSGFQYNTCPLWLRIKNSLEHSSTRALRDAYKSPVILASPRFFLSPSMSPIHYVPAHHFDARARARIPMNPSYSYGTGEASSSARIQPQMASPSHFFPNDLPDLYYDDENMSTPPSATCSNITCTTPQEWRRPWDLPAEGKNTTPSYSPSTWDAPSLRGQGVHPAVAPIDPNFDWLHQQPLLGAQHSPMCFDSYGALAAQELGTYSPSYSQPVLLAQPLNFTGPDFASPQSSTLPSSPLSETVSPAALHLPAPVTAGCYPPPASQAPVKLHQPRPSRHIPIISLSKLASACEDISSPSHRKEPRSDVLSPPLDYDINTYSSVLPTIHHDQFVQRSIPPSHYPHCATLPTVSNESEAMIFCNCGCMASYTF</sequence>
<dbReference type="OrthoDB" id="3032312at2759"/>
<evidence type="ECO:0000313" key="2">
    <source>
        <dbReference type="EMBL" id="CAA7264769.1"/>
    </source>
</evidence>
<gene>
    <name evidence="2" type="ORF">AAE3_LOCUS6851</name>
</gene>
<reference evidence="2 3" key="1">
    <citation type="submission" date="2020-01" db="EMBL/GenBank/DDBJ databases">
        <authorList>
            <person name="Gupta K D."/>
        </authorList>
    </citation>
    <scope>NUCLEOTIDE SEQUENCE [LARGE SCALE GENOMIC DNA]</scope>
</reference>
<proteinExistence type="predicted"/>
<feature type="compositionally biased region" description="Polar residues" evidence="1">
    <location>
        <begin position="323"/>
        <end position="333"/>
    </location>
</feature>
<dbReference type="AlphaFoldDB" id="A0A8S0VRT9"/>
<dbReference type="EMBL" id="CACVBS010000046">
    <property type="protein sequence ID" value="CAA7264769.1"/>
    <property type="molecule type" value="Genomic_DNA"/>
</dbReference>
<evidence type="ECO:0000313" key="3">
    <source>
        <dbReference type="Proteomes" id="UP000467700"/>
    </source>
</evidence>
<protein>
    <submittedName>
        <fullName evidence="2">Uncharacterized protein</fullName>
    </submittedName>
</protein>
<comment type="caution">
    <text evidence="2">The sequence shown here is derived from an EMBL/GenBank/DDBJ whole genome shotgun (WGS) entry which is preliminary data.</text>
</comment>
<keyword evidence="3" id="KW-1185">Reference proteome</keyword>
<organism evidence="2 3">
    <name type="scientific">Cyclocybe aegerita</name>
    <name type="common">Black poplar mushroom</name>
    <name type="synonym">Agrocybe aegerita</name>
    <dbReference type="NCBI Taxonomy" id="1973307"/>
    <lineage>
        <taxon>Eukaryota</taxon>
        <taxon>Fungi</taxon>
        <taxon>Dikarya</taxon>
        <taxon>Basidiomycota</taxon>
        <taxon>Agaricomycotina</taxon>
        <taxon>Agaricomycetes</taxon>
        <taxon>Agaricomycetidae</taxon>
        <taxon>Agaricales</taxon>
        <taxon>Agaricineae</taxon>
        <taxon>Bolbitiaceae</taxon>
        <taxon>Cyclocybe</taxon>
    </lineage>
</organism>
<dbReference type="Proteomes" id="UP000467700">
    <property type="component" value="Unassembled WGS sequence"/>
</dbReference>
<evidence type="ECO:0000256" key="1">
    <source>
        <dbReference type="SAM" id="MobiDB-lite"/>
    </source>
</evidence>
<accession>A0A8S0VRT9</accession>
<name>A0A8S0VRT9_CYCAE</name>
<feature type="region of interest" description="Disordered" evidence="1">
    <location>
        <begin position="314"/>
        <end position="333"/>
    </location>
</feature>